<evidence type="ECO:0000256" key="1">
    <source>
        <dbReference type="SAM" id="Phobius"/>
    </source>
</evidence>
<dbReference type="GeneID" id="42774772"/>
<dbReference type="Gene3D" id="1.10.1900.10">
    <property type="entry name" value="c-terminal domain of poly(a) binding protein"/>
    <property type="match status" value="1"/>
</dbReference>
<keyword evidence="1" id="KW-1133">Transmembrane helix</keyword>
<feature type="transmembrane region" description="Helical" evidence="1">
    <location>
        <begin position="204"/>
        <end position="224"/>
    </location>
</feature>
<keyword evidence="1" id="KW-0812">Transmembrane</keyword>
<dbReference type="Proteomes" id="UP000092714">
    <property type="component" value="Unassembled WGS sequence"/>
</dbReference>
<dbReference type="SUPFAM" id="SSF158560">
    <property type="entry name" value="BH3980-like"/>
    <property type="match status" value="1"/>
</dbReference>
<comment type="caution">
    <text evidence="2">The sequence shown here is derived from an EMBL/GenBank/DDBJ whole genome shotgun (WGS) entry which is preliminary data.</text>
</comment>
<dbReference type="eggNOG" id="COG4817">
    <property type="taxonomic scope" value="Bacteria"/>
</dbReference>
<dbReference type="AlphaFoldDB" id="A0A173XZ18"/>
<protein>
    <recommendedName>
        <fullName evidence="4">DUF1048 domain-containing protein</fullName>
    </recommendedName>
</protein>
<evidence type="ECO:0000313" key="3">
    <source>
        <dbReference type="Proteomes" id="UP000092714"/>
    </source>
</evidence>
<dbReference type="RefSeq" id="WP_027096936.1">
    <property type="nucleotide sequence ID" value="NZ_CAXSZC010000001.1"/>
</dbReference>
<sequence>MNKLDKQIKVNYSNMLKIDKRYQDLVTNIVCYLRGKLNSVDAEEAINDVNDILLGAQSRGEDLEVLVGDYEEFCDNIIDAYRGSDKWYSLKSYFYDFGGISIYMLVFFMALDIISSIPTVKPLTISNILNMKYTISLAPFISLIIALVFSIGIVKYICTHPGGNEKGNKKEAIMSFIIIFIVLSAMVASTFFFRKIEIYTFSNIPVIIIIAFLVCIAVIGANVIEFIKARRMDKVSNK</sequence>
<reference evidence="2 3" key="1">
    <citation type="submission" date="2016-06" db="EMBL/GenBank/DDBJ databases">
        <authorList>
            <person name="Kjaerup R.B."/>
            <person name="Dalgaard T.S."/>
            <person name="Juul-Madsen H.R."/>
        </authorList>
    </citation>
    <scope>NUCLEOTIDE SEQUENCE [LARGE SCALE GENOMIC DNA]</scope>
    <source>
        <strain evidence="2 3">373-A1</strain>
    </source>
</reference>
<gene>
    <name evidence="2" type="ORF">CP373A1_10125</name>
</gene>
<dbReference type="EMBL" id="MAPZ01000019">
    <property type="protein sequence ID" value="OBY10850.1"/>
    <property type="molecule type" value="Genomic_DNA"/>
</dbReference>
<feature type="transmembrane region" description="Helical" evidence="1">
    <location>
        <begin position="171"/>
        <end position="192"/>
    </location>
</feature>
<evidence type="ECO:0000313" key="2">
    <source>
        <dbReference type="EMBL" id="OBY10850.1"/>
    </source>
</evidence>
<dbReference type="OrthoDB" id="1655249at2"/>
<accession>A0A173XZ18</accession>
<keyword evidence="3" id="KW-1185">Reference proteome</keyword>
<feature type="transmembrane region" description="Helical" evidence="1">
    <location>
        <begin position="93"/>
        <end position="117"/>
    </location>
</feature>
<name>A0A173XZ18_9CLOT</name>
<organism evidence="2 3">
    <name type="scientific">Clostridium paraputrificum</name>
    <dbReference type="NCBI Taxonomy" id="29363"/>
    <lineage>
        <taxon>Bacteria</taxon>
        <taxon>Bacillati</taxon>
        <taxon>Bacillota</taxon>
        <taxon>Clostridia</taxon>
        <taxon>Eubacteriales</taxon>
        <taxon>Clostridiaceae</taxon>
        <taxon>Clostridium</taxon>
    </lineage>
</organism>
<evidence type="ECO:0008006" key="4">
    <source>
        <dbReference type="Google" id="ProtNLM"/>
    </source>
</evidence>
<keyword evidence="1" id="KW-0472">Membrane</keyword>
<feature type="transmembrane region" description="Helical" evidence="1">
    <location>
        <begin position="137"/>
        <end position="159"/>
    </location>
</feature>
<proteinExistence type="predicted"/>